<dbReference type="GO" id="GO:0006406">
    <property type="term" value="P:mRNA export from nucleus"/>
    <property type="evidence" value="ECO:0007669"/>
    <property type="project" value="TreeGrafter"/>
</dbReference>
<feature type="region of interest" description="Disordered" evidence="1">
    <location>
        <begin position="90"/>
        <end position="115"/>
    </location>
</feature>
<dbReference type="EMBL" id="JXTB01000248">
    <property type="protein sequence ID" value="PON50254.1"/>
    <property type="molecule type" value="Genomic_DNA"/>
</dbReference>
<sequence>MKLIKHLPSTGKNVEEKKFSLPHFLSDEDFSSLRHDAVSVADRADAFIRDLQKELDTVRAQADAAAITDQQTCSLLEQKYLSHLQFRNADAPAPVLPRPPPLRARPKAPALFANH</sequence>
<dbReference type="STRING" id="3476.A0A2P5BND2"/>
<dbReference type="GO" id="GO:0017056">
    <property type="term" value="F:structural constituent of nuclear pore"/>
    <property type="evidence" value="ECO:0007669"/>
    <property type="project" value="TreeGrafter"/>
</dbReference>
<accession>A0A2P5BND2</accession>
<evidence type="ECO:0000313" key="2">
    <source>
        <dbReference type="EMBL" id="PON50254.1"/>
    </source>
</evidence>
<keyword evidence="3" id="KW-1185">Reference proteome</keyword>
<comment type="caution">
    <text evidence="2">The sequence shown here is derived from an EMBL/GenBank/DDBJ whole genome shotgun (WGS) entry which is preliminary data.</text>
</comment>
<proteinExistence type="predicted"/>
<evidence type="ECO:0000256" key="1">
    <source>
        <dbReference type="SAM" id="MobiDB-lite"/>
    </source>
</evidence>
<reference evidence="3" key="1">
    <citation type="submission" date="2016-06" db="EMBL/GenBank/DDBJ databases">
        <title>Parallel loss of symbiosis genes in relatives of nitrogen-fixing non-legume Parasponia.</title>
        <authorList>
            <person name="Van Velzen R."/>
            <person name="Holmer R."/>
            <person name="Bu F."/>
            <person name="Rutten L."/>
            <person name="Van Zeijl A."/>
            <person name="Liu W."/>
            <person name="Santuari L."/>
            <person name="Cao Q."/>
            <person name="Sharma T."/>
            <person name="Shen D."/>
            <person name="Roswanjaya Y."/>
            <person name="Wardhani T."/>
            <person name="Kalhor M.S."/>
            <person name="Jansen J."/>
            <person name="Van den Hoogen J."/>
            <person name="Gungor B."/>
            <person name="Hartog M."/>
            <person name="Hontelez J."/>
            <person name="Verver J."/>
            <person name="Yang W.-C."/>
            <person name="Schijlen E."/>
            <person name="Repin R."/>
            <person name="Schilthuizen M."/>
            <person name="Schranz E."/>
            <person name="Heidstra R."/>
            <person name="Miyata K."/>
            <person name="Fedorova E."/>
            <person name="Kohlen W."/>
            <person name="Bisseling T."/>
            <person name="Smit S."/>
            <person name="Geurts R."/>
        </authorList>
    </citation>
    <scope>NUCLEOTIDE SEQUENCE [LARGE SCALE GENOMIC DNA]</scope>
    <source>
        <strain evidence="3">cv. WU1-14</strain>
    </source>
</reference>
<dbReference type="PANTHER" id="PTHR18898">
    <property type="entry name" value="NUCLEOPROTEIN TPR-RELATED"/>
    <property type="match status" value="1"/>
</dbReference>
<dbReference type="OrthoDB" id="343070at2759"/>
<dbReference type="PANTHER" id="PTHR18898:SF2">
    <property type="entry name" value="NUCLEOPROTEIN TPR"/>
    <property type="match status" value="1"/>
</dbReference>
<dbReference type="Proteomes" id="UP000237105">
    <property type="component" value="Unassembled WGS sequence"/>
</dbReference>
<evidence type="ECO:0000313" key="3">
    <source>
        <dbReference type="Proteomes" id="UP000237105"/>
    </source>
</evidence>
<name>A0A2P5BND2_PARAD</name>
<feature type="compositionally biased region" description="Pro residues" evidence="1">
    <location>
        <begin position="94"/>
        <end position="103"/>
    </location>
</feature>
<dbReference type="AlphaFoldDB" id="A0A2P5BND2"/>
<protein>
    <submittedName>
        <fullName evidence="2">Uncharacterized protein</fullName>
    </submittedName>
</protein>
<organism evidence="2 3">
    <name type="scientific">Parasponia andersonii</name>
    <name type="common">Sponia andersonii</name>
    <dbReference type="NCBI Taxonomy" id="3476"/>
    <lineage>
        <taxon>Eukaryota</taxon>
        <taxon>Viridiplantae</taxon>
        <taxon>Streptophyta</taxon>
        <taxon>Embryophyta</taxon>
        <taxon>Tracheophyta</taxon>
        <taxon>Spermatophyta</taxon>
        <taxon>Magnoliopsida</taxon>
        <taxon>eudicotyledons</taxon>
        <taxon>Gunneridae</taxon>
        <taxon>Pentapetalae</taxon>
        <taxon>rosids</taxon>
        <taxon>fabids</taxon>
        <taxon>Rosales</taxon>
        <taxon>Cannabaceae</taxon>
        <taxon>Parasponia</taxon>
    </lineage>
</organism>
<dbReference type="GO" id="GO:0005643">
    <property type="term" value="C:nuclear pore"/>
    <property type="evidence" value="ECO:0007669"/>
    <property type="project" value="TreeGrafter"/>
</dbReference>
<gene>
    <name evidence="2" type="ORF">PanWU01x14_224500</name>
</gene>